<organism evidence="1 2">
    <name type="scientific">Paraburkholderia hospita</name>
    <dbReference type="NCBI Taxonomy" id="169430"/>
    <lineage>
        <taxon>Bacteria</taxon>
        <taxon>Pseudomonadati</taxon>
        <taxon>Pseudomonadota</taxon>
        <taxon>Betaproteobacteria</taxon>
        <taxon>Burkholderiales</taxon>
        <taxon>Burkholderiaceae</taxon>
        <taxon>Paraburkholderia</taxon>
    </lineage>
</organism>
<accession>A0ABN0FIN2</accession>
<dbReference type="Proteomes" id="UP000004980">
    <property type="component" value="Unassembled WGS sequence"/>
</dbReference>
<evidence type="ECO:0000313" key="1">
    <source>
        <dbReference type="EMBL" id="EIM98548.1"/>
    </source>
</evidence>
<dbReference type="EMBL" id="AKAU01000120">
    <property type="protein sequence ID" value="EIM98548.1"/>
    <property type="molecule type" value="Genomic_DNA"/>
</dbReference>
<comment type="caution">
    <text evidence="1">The sequence shown here is derived from an EMBL/GenBank/DDBJ whole genome shotgun (WGS) entry which is preliminary data.</text>
</comment>
<gene>
    <name evidence="1" type="ORF">WQE_23508</name>
</gene>
<keyword evidence="2" id="KW-1185">Reference proteome</keyword>
<proteinExistence type="predicted"/>
<sequence>MRNPLDLEPHTEIPGDGSYISSYPHLLSYFSERDILTEADVVRGAHMVYGWMPTILDINPGTLPRTDLRLAASYLTKARREPLQHDDLAALKRLVNNSMVGASKLLHFVAPQRHAVWDSKVFAFCFDRYGYNYEVNNVRNYESYLSALKELMTDRRFDSFHAAVCSKVGYPVSGLRALELVMFLNAPDRRRNGRADGAEEPALVRYG</sequence>
<reference evidence="1 2" key="1">
    <citation type="journal article" date="2012" name="J. Bacteriol.">
        <title>Draft Genome Sequence of the Soil Bacterium Burkholderia terrae Strain BS001, Which Interacts with Fungal Surface Structures.</title>
        <authorList>
            <person name="Nazir R."/>
            <person name="Hansen M.A."/>
            <person name="Sorensen S."/>
            <person name="van Elsas J.D."/>
        </authorList>
    </citation>
    <scope>NUCLEOTIDE SEQUENCE [LARGE SCALE GENOMIC DNA]</scope>
    <source>
        <strain evidence="1 2">BS001</strain>
    </source>
</reference>
<name>A0ABN0FIN2_9BURK</name>
<evidence type="ECO:0000313" key="2">
    <source>
        <dbReference type="Proteomes" id="UP000004980"/>
    </source>
</evidence>
<protein>
    <submittedName>
        <fullName evidence="1">Uncharacterized protein</fullName>
    </submittedName>
</protein>